<keyword evidence="3" id="KW-1185">Reference proteome</keyword>
<dbReference type="Proteomes" id="UP000622017">
    <property type="component" value="Unassembled WGS sequence"/>
</dbReference>
<feature type="signal peptide" evidence="1">
    <location>
        <begin position="1"/>
        <end position="23"/>
    </location>
</feature>
<accession>A0ABR7MP84</accession>
<keyword evidence="1" id="KW-0732">Signal</keyword>
<sequence length="276" mass="31448">MLLLRFSFVCLVFFVLLDGCSLAPSTIASYPNNPTASDEQGRPLDSAVFYFPAVDSLPLNYIPHNKRSKSRSLSYLSITNCAFELAEASNCLVYFQAPVLSNYYLKADIYRFLWLRSFDRPVLVTLQRKPVGTTLCTQFLSKYPVSAHLTVPDPEEPGISAEQVAQRLAALEDPVFKAYIAEEKRPSVLVDAEETTVAVTPEQWQHFERLLQKADFWQLPACQPLGLLDGAEWLLEAHQANRYHMVLRQSPREKDAFRISCEYLLNLSSARKEKRY</sequence>
<evidence type="ECO:0008006" key="4">
    <source>
        <dbReference type="Google" id="ProtNLM"/>
    </source>
</evidence>
<proteinExistence type="predicted"/>
<dbReference type="RefSeq" id="WP_187321122.1">
    <property type="nucleotide sequence ID" value="NZ_JACSCY010000019.1"/>
</dbReference>
<feature type="chain" id="PRO_5045282005" description="Lipoprotein" evidence="1">
    <location>
        <begin position="24"/>
        <end position="276"/>
    </location>
</feature>
<reference evidence="2 3" key="1">
    <citation type="submission" date="2020-08" db="EMBL/GenBank/DDBJ databases">
        <title>Hymenobacter sp.</title>
        <authorList>
            <person name="Kim M.K."/>
        </authorList>
    </citation>
    <scope>NUCLEOTIDE SEQUENCE [LARGE SCALE GENOMIC DNA]</scope>
    <source>
        <strain evidence="2 3">BT507</strain>
    </source>
</reference>
<organism evidence="2 3">
    <name type="scientific">Hymenobacter citatus</name>
    <dbReference type="NCBI Taxonomy" id="2763506"/>
    <lineage>
        <taxon>Bacteria</taxon>
        <taxon>Pseudomonadati</taxon>
        <taxon>Bacteroidota</taxon>
        <taxon>Cytophagia</taxon>
        <taxon>Cytophagales</taxon>
        <taxon>Hymenobacteraceae</taxon>
        <taxon>Hymenobacter</taxon>
    </lineage>
</organism>
<evidence type="ECO:0000313" key="2">
    <source>
        <dbReference type="EMBL" id="MBC6612902.1"/>
    </source>
</evidence>
<comment type="caution">
    <text evidence="2">The sequence shown here is derived from an EMBL/GenBank/DDBJ whole genome shotgun (WGS) entry which is preliminary data.</text>
</comment>
<gene>
    <name evidence="2" type="ORF">H8B15_18410</name>
</gene>
<name>A0ABR7MP84_9BACT</name>
<protein>
    <recommendedName>
        <fullName evidence="4">Lipoprotein</fullName>
    </recommendedName>
</protein>
<dbReference type="EMBL" id="JACSCY010000019">
    <property type="protein sequence ID" value="MBC6612902.1"/>
    <property type="molecule type" value="Genomic_DNA"/>
</dbReference>
<evidence type="ECO:0000313" key="3">
    <source>
        <dbReference type="Proteomes" id="UP000622017"/>
    </source>
</evidence>
<evidence type="ECO:0000256" key="1">
    <source>
        <dbReference type="SAM" id="SignalP"/>
    </source>
</evidence>